<evidence type="ECO:0000256" key="3">
    <source>
        <dbReference type="ARBA" id="ARBA00022490"/>
    </source>
</evidence>
<evidence type="ECO:0000313" key="13">
    <source>
        <dbReference type="EMBL" id="MER2490412.1"/>
    </source>
</evidence>
<evidence type="ECO:0000256" key="7">
    <source>
        <dbReference type="ARBA" id="ARBA00022840"/>
    </source>
</evidence>
<protein>
    <recommendedName>
        <fullName evidence="9 10">UDP-N-acetylmuramoylalanine--D-glutamate ligase</fullName>
        <ecNumber evidence="9 10">6.3.2.9</ecNumber>
    </recommendedName>
    <alternativeName>
        <fullName evidence="9">D-glutamic acid-adding enzyme</fullName>
    </alternativeName>
    <alternativeName>
        <fullName evidence="9">UDP-N-acetylmuramoyl-L-alanyl-D-glutamate synthetase</fullName>
    </alternativeName>
</protein>
<dbReference type="InterPro" id="IPR005762">
    <property type="entry name" value="MurD"/>
</dbReference>
<evidence type="ECO:0000313" key="14">
    <source>
        <dbReference type="Proteomes" id="UP001467690"/>
    </source>
</evidence>
<comment type="similarity">
    <text evidence="9">Belongs to the MurCDEF family.</text>
</comment>
<dbReference type="InterPro" id="IPR013221">
    <property type="entry name" value="Mur_ligase_cen"/>
</dbReference>
<feature type="domain" description="Mur ligase central" evidence="12">
    <location>
        <begin position="108"/>
        <end position="270"/>
    </location>
</feature>
<dbReference type="SUPFAM" id="SSF53244">
    <property type="entry name" value="MurD-like peptide ligases, peptide-binding domain"/>
    <property type="match status" value="1"/>
</dbReference>
<dbReference type="NCBIfam" id="TIGR01087">
    <property type="entry name" value="murD"/>
    <property type="match status" value="1"/>
</dbReference>
<evidence type="ECO:0000256" key="6">
    <source>
        <dbReference type="ARBA" id="ARBA00022741"/>
    </source>
</evidence>
<feature type="binding site" evidence="9">
    <location>
        <begin position="110"/>
        <end position="116"/>
    </location>
    <ligand>
        <name>ATP</name>
        <dbReference type="ChEBI" id="CHEBI:30616"/>
    </ligand>
</feature>
<dbReference type="Gene3D" id="3.90.190.20">
    <property type="entry name" value="Mur ligase, C-terminal domain"/>
    <property type="match status" value="1"/>
</dbReference>
<dbReference type="PANTHER" id="PTHR43692">
    <property type="entry name" value="UDP-N-ACETYLMURAMOYLALANINE--D-GLUTAMATE LIGASE"/>
    <property type="match status" value="1"/>
</dbReference>
<keyword evidence="4 9" id="KW-0436">Ligase</keyword>
<dbReference type="Gene3D" id="3.40.1190.10">
    <property type="entry name" value="Mur-like, catalytic domain"/>
    <property type="match status" value="1"/>
</dbReference>
<keyword evidence="9 10" id="KW-0573">Peptidoglycan synthesis</keyword>
<keyword evidence="5 9" id="KW-0132">Cell division</keyword>
<proteinExistence type="inferred from homology"/>
<dbReference type="InterPro" id="IPR036615">
    <property type="entry name" value="Mur_ligase_C_dom_sf"/>
</dbReference>
<keyword evidence="6 9" id="KW-0547">Nucleotide-binding</keyword>
<name>A0ABV1RBW4_9ALTE</name>
<feature type="domain" description="Mur ligase C-terminal" evidence="11">
    <location>
        <begin position="293"/>
        <end position="411"/>
    </location>
</feature>
<dbReference type="Gene3D" id="3.40.50.720">
    <property type="entry name" value="NAD(P)-binding Rossmann-like Domain"/>
    <property type="match status" value="1"/>
</dbReference>
<evidence type="ECO:0000256" key="5">
    <source>
        <dbReference type="ARBA" id="ARBA00022618"/>
    </source>
</evidence>
<dbReference type="InterPro" id="IPR004101">
    <property type="entry name" value="Mur_ligase_C"/>
</dbReference>
<dbReference type="EC" id="6.3.2.9" evidence="9 10"/>
<keyword evidence="9 10" id="KW-0133">Cell shape</keyword>
<evidence type="ECO:0000256" key="8">
    <source>
        <dbReference type="ARBA" id="ARBA00023306"/>
    </source>
</evidence>
<dbReference type="InterPro" id="IPR018109">
    <property type="entry name" value="Folylpolyglutamate_synth_CS"/>
</dbReference>
<organism evidence="13 14">
    <name type="scientific">Catenovulum sediminis</name>
    <dbReference type="NCBI Taxonomy" id="1740262"/>
    <lineage>
        <taxon>Bacteria</taxon>
        <taxon>Pseudomonadati</taxon>
        <taxon>Pseudomonadota</taxon>
        <taxon>Gammaproteobacteria</taxon>
        <taxon>Alteromonadales</taxon>
        <taxon>Alteromonadaceae</taxon>
        <taxon>Catenovulum</taxon>
    </lineage>
</organism>
<dbReference type="Pfam" id="PF08245">
    <property type="entry name" value="Mur_ligase_M"/>
    <property type="match status" value="1"/>
</dbReference>
<evidence type="ECO:0000259" key="11">
    <source>
        <dbReference type="Pfam" id="PF02875"/>
    </source>
</evidence>
<dbReference type="Pfam" id="PF02875">
    <property type="entry name" value="Mur_ligase_C"/>
    <property type="match status" value="1"/>
</dbReference>
<comment type="caution">
    <text evidence="13">The sequence shown here is derived from an EMBL/GenBank/DDBJ whole genome shotgun (WGS) entry which is preliminary data.</text>
</comment>
<keyword evidence="9 10" id="KW-0961">Cell wall biogenesis/degradation</keyword>
<dbReference type="HAMAP" id="MF_00639">
    <property type="entry name" value="MurD"/>
    <property type="match status" value="1"/>
</dbReference>
<dbReference type="PROSITE" id="PS01011">
    <property type="entry name" value="FOLYLPOLYGLU_SYNT_1"/>
    <property type="match status" value="1"/>
</dbReference>
<dbReference type="SUPFAM" id="SSF53623">
    <property type="entry name" value="MurD-like peptide ligases, catalytic domain"/>
    <property type="match status" value="1"/>
</dbReference>
<sequence>MNKIVIWGFGREGRSCYNYALKRWPEADIKVLTDEYDISLFNELKGSYIFGETGLELLAAGDFDLIIKSPGISLYRQELQKATKEGSLLTSSTNLWFEENRNAKTIIVSGTKGKSTTASLLAYLMQNLGLDVTLAGNIGLPLLDVKAGKDWTILELSSYQLADFHGHCDGFILLNLYQEHVPWHTSAKQYFYDKTRILHKSLSELAVINDNSHLSKQLSKPFKGHLVSFGTEQGFNVVDHKLYFKDEELNHNFKLKGEHNLKNLAASLALIDALALNWKCVLTKLNGFNGLAHRLQEFHFENGILCVDDSISTTPDSTLCALEAYREKEIHLILGGTERAQNYDKFISQLAQFNIQHIVLIGQTGKRLANELAQAKCKFKFDWRVYTSLEEGMSALAEKVQTNQSILLSPAAPSFDLFKDYQHRGEVFINLANQFFSGRDKDS</sequence>
<comment type="pathway">
    <text evidence="2 9 10">Cell wall biogenesis; peptidoglycan biosynthesis.</text>
</comment>
<evidence type="ECO:0000256" key="10">
    <source>
        <dbReference type="RuleBase" id="RU003664"/>
    </source>
</evidence>
<comment type="subcellular location">
    <subcellularLocation>
        <location evidence="1 9 10">Cytoplasm</location>
    </subcellularLocation>
</comment>
<evidence type="ECO:0000259" key="12">
    <source>
        <dbReference type="Pfam" id="PF08245"/>
    </source>
</evidence>
<keyword evidence="14" id="KW-1185">Reference proteome</keyword>
<evidence type="ECO:0000256" key="1">
    <source>
        <dbReference type="ARBA" id="ARBA00004496"/>
    </source>
</evidence>
<dbReference type="PANTHER" id="PTHR43692:SF1">
    <property type="entry name" value="UDP-N-ACETYLMURAMOYLALANINE--D-GLUTAMATE LIGASE"/>
    <property type="match status" value="1"/>
</dbReference>
<evidence type="ECO:0000256" key="2">
    <source>
        <dbReference type="ARBA" id="ARBA00004752"/>
    </source>
</evidence>
<dbReference type="EMBL" id="JBELOE010000052">
    <property type="protein sequence ID" value="MER2490412.1"/>
    <property type="molecule type" value="Genomic_DNA"/>
</dbReference>
<dbReference type="GO" id="GO:0008764">
    <property type="term" value="F:UDP-N-acetylmuramoylalanine-D-glutamate ligase activity"/>
    <property type="evidence" value="ECO:0007669"/>
    <property type="project" value="UniProtKB-EC"/>
</dbReference>
<dbReference type="InterPro" id="IPR036565">
    <property type="entry name" value="Mur-like_cat_sf"/>
</dbReference>
<comment type="catalytic activity">
    <reaction evidence="9 10">
        <text>UDP-N-acetyl-alpha-D-muramoyl-L-alanine + D-glutamate + ATP = UDP-N-acetyl-alpha-D-muramoyl-L-alanyl-D-glutamate + ADP + phosphate + H(+)</text>
        <dbReference type="Rhea" id="RHEA:16429"/>
        <dbReference type="ChEBI" id="CHEBI:15378"/>
        <dbReference type="ChEBI" id="CHEBI:29986"/>
        <dbReference type="ChEBI" id="CHEBI:30616"/>
        <dbReference type="ChEBI" id="CHEBI:43474"/>
        <dbReference type="ChEBI" id="CHEBI:83898"/>
        <dbReference type="ChEBI" id="CHEBI:83900"/>
        <dbReference type="ChEBI" id="CHEBI:456216"/>
        <dbReference type="EC" id="6.3.2.9"/>
    </reaction>
</comment>
<reference evidence="13 14" key="1">
    <citation type="submission" date="2024-06" db="EMBL/GenBank/DDBJ databases">
        <authorList>
            <person name="Chen R.Y."/>
        </authorList>
    </citation>
    <scope>NUCLEOTIDE SEQUENCE [LARGE SCALE GENOMIC DNA]</scope>
    <source>
        <strain evidence="13 14">D2</strain>
    </source>
</reference>
<dbReference type="RefSeq" id="WP_350400243.1">
    <property type="nucleotide sequence ID" value="NZ_JBELOE010000052.1"/>
</dbReference>
<evidence type="ECO:0000256" key="4">
    <source>
        <dbReference type="ARBA" id="ARBA00022598"/>
    </source>
</evidence>
<dbReference type="Proteomes" id="UP001467690">
    <property type="component" value="Unassembled WGS sequence"/>
</dbReference>
<evidence type="ECO:0000256" key="9">
    <source>
        <dbReference type="HAMAP-Rule" id="MF_00639"/>
    </source>
</evidence>
<accession>A0ABV1RBW4</accession>
<gene>
    <name evidence="9 13" type="primary">murD</name>
    <name evidence="13" type="ORF">ABS311_00720</name>
</gene>
<keyword evidence="3 9" id="KW-0963">Cytoplasm</keyword>
<keyword evidence="8 9" id="KW-0131">Cell cycle</keyword>
<keyword evidence="7 9" id="KW-0067">ATP-binding</keyword>
<dbReference type="Pfam" id="PF21799">
    <property type="entry name" value="MurD-like_N"/>
    <property type="match status" value="1"/>
</dbReference>
<comment type="function">
    <text evidence="9 10">Cell wall formation. Catalyzes the addition of glutamate to the nucleotide precursor UDP-N-acetylmuramoyl-L-alanine (UMA).</text>
</comment>